<evidence type="ECO:0000313" key="3">
    <source>
        <dbReference type="Proteomes" id="UP001500305"/>
    </source>
</evidence>
<sequence>MPEHGADGPGLRRPGTDRRDTLPHPNRTLKIGSATRPTAVKYCPSTRQVPFSCRAMGRTNREPAGLPSAWPARPDVVRRSRDSPIRGACAPPVADEWTGSLAAPRVRCCRPS</sequence>
<keyword evidence="3" id="KW-1185">Reference proteome</keyword>
<evidence type="ECO:0000313" key="2">
    <source>
        <dbReference type="EMBL" id="GAA2269002.1"/>
    </source>
</evidence>
<comment type="caution">
    <text evidence="2">The sequence shown here is derived from an EMBL/GenBank/DDBJ whole genome shotgun (WGS) entry which is preliminary data.</text>
</comment>
<accession>A0ABP5RR99</accession>
<proteinExistence type="predicted"/>
<evidence type="ECO:0000256" key="1">
    <source>
        <dbReference type="SAM" id="MobiDB-lite"/>
    </source>
</evidence>
<feature type="region of interest" description="Disordered" evidence="1">
    <location>
        <begin position="1"/>
        <end position="34"/>
    </location>
</feature>
<reference evidence="3" key="1">
    <citation type="journal article" date="2019" name="Int. J. Syst. Evol. Microbiol.">
        <title>The Global Catalogue of Microorganisms (GCM) 10K type strain sequencing project: providing services to taxonomists for standard genome sequencing and annotation.</title>
        <authorList>
            <consortium name="The Broad Institute Genomics Platform"/>
            <consortium name="The Broad Institute Genome Sequencing Center for Infectious Disease"/>
            <person name="Wu L."/>
            <person name="Ma J."/>
        </authorList>
    </citation>
    <scope>NUCLEOTIDE SEQUENCE [LARGE SCALE GENOMIC DNA]</scope>
    <source>
        <strain evidence="3">JCM 7356</strain>
    </source>
</reference>
<name>A0ABP5RR99_9ACTN</name>
<organism evidence="2 3">
    <name type="scientific">Kitasatospora cystarginea</name>
    <dbReference type="NCBI Taxonomy" id="58350"/>
    <lineage>
        <taxon>Bacteria</taxon>
        <taxon>Bacillati</taxon>
        <taxon>Actinomycetota</taxon>
        <taxon>Actinomycetes</taxon>
        <taxon>Kitasatosporales</taxon>
        <taxon>Streptomycetaceae</taxon>
        <taxon>Kitasatospora</taxon>
    </lineage>
</organism>
<dbReference type="Proteomes" id="UP001500305">
    <property type="component" value="Unassembled WGS sequence"/>
</dbReference>
<gene>
    <name evidence="2" type="ORF">GCM10010430_63040</name>
</gene>
<dbReference type="EMBL" id="BAAATR010000038">
    <property type="protein sequence ID" value="GAA2269002.1"/>
    <property type="molecule type" value="Genomic_DNA"/>
</dbReference>
<protein>
    <submittedName>
        <fullName evidence="2">Uncharacterized protein</fullName>
    </submittedName>
</protein>